<organism evidence="2 3">
    <name type="scientific">Collinsella intestinalis</name>
    <dbReference type="NCBI Taxonomy" id="147207"/>
    <lineage>
        <taxon>Bacteria</taxon>
        <taxon>Bacillati</taxon>
        <taxon>Actinomycetota</taxon>
        <taxon>Coriobacteriia</taxon>
        <taxon>Coriobacteriales</taxon>
        <taxon>Coriobacteriaceae</taxon>
        <taxon>Collinsella</taxon>
    </lineage>
</organism>
<dbReference type="AlphaFoldDB" id="A0A414G0D7"/>
<feature type="compositionally biased region" description="Low complexity" evidence="1">
    <location>
        <begin position="165"/>
        <end position="174"/>
    </location>
</feature>
<sequence length="174" mass="19092">MKVQVKMDVRAEDLFDSIATSVLFDAEQARGKKVPAKKLKAGFSYQKTLSSKLGGTQHVTTKITEFEPPHRYAASIISSQGVNTVRYEIEPVDGQDAVEVVYEETYAGEKALNDLNGKLMGTLYSPFAKRKIKKRLREMETYIKQHVDSAGEGVSMPACPKDSADAANDAADGE</sequence>
<dbReference type="Pfam" id="PF11687">
    <property type="entry name" value="DUF3284"/>
    <property type="match status" value="1"/>
</dbReference>
<dbReference type="Proteomes" id="UP000286050">
    <property type="component" value="Unassembled WGS sequence"/>
</dbReference>
<dbReference type="InterPro" id="IPR023393">
    <property type="entry name" value="START-like_dom_sf"/>
</dbReference>
<proteinExistence type="predicted"/>
<dbReference type="SUPFAM" id="SSF55961">
    <property type="entry name" value="Bet v1-like"/>
    <property type="match status" value="1"/>
</dbReference>
<dbReference type="CDD" id="cd07812">
    <property type="entry name" value="SRPBCC"/>
    <property type="match status" value="1"/>
</dbReference>
<comment type="caution">
    <text evidence="2">The sequence shown here is derived from an EMBL/GenBank/DDBJ whole genome shotgun (WGS) entry which is preliminary data.</text>
</comment>
<dbReference type="RefSeq" id="WP_118271381.1">
    <property type="nucleotide sequence ID" value="NZ_JAQCXU010000003.1"/>
</dbReference>
<dbReference type="Gene3D" id="3.30.530.20">
    <property type="match status" value="1"/>
</dbReference>
<evidence type="ECO:0000313" key="3">
    <source>
        <dbReference type="Proteomes" id="UP000286050"/>
    </source>
</evidence>
<evidence type="ECO:0000313" key="2">
    <source>
        <dbReference type="EMBL" id="RHD57622.1"/>
    </source>
</evidence>
<feature type="region of interest" description="Disordered" evidence="1">
    <location>
        <begin position="149"/>
        <end position="174"/>
    </location>
</feature>
<reference evidence="2 3" key="1">
    <citation type="submission" date="2018-08" db="EMBL/GenBank/DDBJ databases">
        <title>A genome reference for cultivated species of the human gut microbiota.</title>
        <authorList>
            <person name="Zou Y."/>
            <person name="Xue W."/>
            <person name="Luo G."/>
        </authorList>
    </citation>
    <scope>NUCLEOTIDE SEQUENCE [LARGE SCALE GENOMIC DNA]</scope>
    <source>
        <strain evidence="2 3">AM30-5LB</strain>
    </source>
</reference>
<accession>A0A414G0D7</accession>
<evidence type="ECO:0000256" key="1">
    <source>
        <dbReference type="SAM" id="MobiDB-lite"/>
    </source>
</evidence>
<name>A0A414G0D7_9ACTN</name>
<dbReference type="EMBL" id="QSJI01000001">
    <property type="protein sequence ID" value="RHD57622.1"/>
    <property type="molecule type" value="Genomic_DNA"/>
</dbReference>
<gene>
    <name evidence="2" type="ORF">DW787_01945</name>
</gene>
<dbReference type="InterPro" id="IPR021701">
    <property type="entry name" value="DUF3284"/>
</dbReference>
<protein>
    <submittedName>
        <fullName evidence="2">DUF3284 domain-containing protein</fullName>
    </submittedName>
</protein>